<evidence type="ECO:0000256" key="8">
    <source>
        <dbReference type="ARBA" id="ARBA00022884"/>
    </source>
</evidence>
<evidence type="ECO:0000259" key="12">
    <source>
        <dbReference type="Pfam" id="PF13735"/>
    </source>
</evidence>
<protein>
    <submittedName>
        <fullName evidence="13">CCA tRNA nucleotidyltransferase</fullName>
        <ecNumber evidence="13">2.7.7.72</ecNumber>
    </submittedName>
</protein>
<dbReference type="Pfam" id="PF01743">
    <property type="entry name" value="PolyA_pol"/>
    <property type="match status" value="1"/>
</dbReference>
<keyword evidence="8 9" id="KW-0694">RNA-binding</keyword>
<keyword evidence="2 9" id="KW-0808">Transferase</keyword>
<evidence type="ECO:0000256" key="9">
    <source>
        <dbReference type="RuleBase" id="RU003953"/>
    </source>
</evidence>
<feature type="domain" description="Poly A polymerase head" evidence="10">
    <location>
        <begin position="60"/>
        <end position="180"/>
    </location>
</feature>
<dbReference type="Proteomes" id="UP000295735">
    <property type="component" value="Unassembled WGS sequence"/>
</dbReference>
<keyword evidence="6" id="KW-0547">Nucleotide-binding</keyword>
<keyword evidence="7" id="KW-0460">Magnesium</keyword>
<accession>A0ABQ6RA38</accession>
<dbReference type="InterPro" id="IPR032828">
    <property type="entry name" value="PolyA_RNA-bd"/>
</dbReference>
<evidence type="ECO:0000259" key="11">
    <source>
        <dbReference type="Pfam" id="PF12627"/>
    </source>
</evidence>
<proteinExistence type="inferred from homology"/>
<dbReference type="GO" id="GO:0004810">
    <property type="term" value="F:CCA tRNA nucleotidyltransferase activity"/>
    <property type="evidence" value="ECO:0007669"/>
    <property type="project" value="UniProtKB-EC"/>
</dbReference>
<keyword evidence="14" id="KW-1185">Reference proteome</keyword>
<dbReference type="InterPro" id="IPR032810">
    <property type="entry name" value="CCA-adding_enz_C"/>
</dbReference>
<comment type="similarity">
    <text evidence="9">Belongs to the tRNA nucleotidyltransferase/poly(A) polymerase family.</text>
</comment>
<evidence type="ECO:0000259" key="10">
    <source>
        <dbReference type="Pfam" id="PF01743"/>
    </source>
</evidence>
<dbReference type="Gene3D" id="1.10.246.80">
    <property type="match status" value="1"/>
</dbReference>
<evidence type="ECO:0000313" key="14">
    <source>
        <dbReference type="Proteomes" id="UP000295735"/>
    </source>
</evidence>
<dbReference type="Gene3D" id="3.30.460.10">
    <property type="entry name" value="Beta Polymerase, domain 2"/>
    <property type="match status" value="1"/>
</dbReference>
<dbReference type="InterPro" id="IPR002646">
    <property type="entry name" value="PolA_pol_head_dom"/>
</dbReference>
<dbReference type="InterPro" id="IPR043519">
    <property type="entry name" value="NT_sf"/>
</dbReference>
<dbReference type="Pfam" id="PF13735">
    <property type="entry name" value="tRNA_NucTran2_2"/>
    <property type="match status" value="1"/>
</dbReference>
<dbReference type="CDD" id="cd05398">
    <property type="entry name" value="NT_ClassII-CCAase"/>
    <property type="match status" value="1"/>
</dbReference>
<gene>
    <name evidence="13" type="ORF">ERX35_004215</name>
</gene>
<evidence type="ECO:0000256" key="4">
    <source>
        <dbReference type="ARBA" id="ARBA00022695"/>
    </source>
</evidence>
<dbReference type="SUPFAM" id="SSF81891">
    <property type="entry name" value="Poly A polymerase C-terminal region-like"/>
    <property type="match status" value="1"/>
</dbReference>
<keyword evidence="3" id="KW-0819">tRNA processing</keyword>
<evidence type="ECO:0000256" key="7">
    <source>
        <dbReference type="ARBA" id="ARBA00022842"/>
    </source>
</evidence>
<reference evidence="13 14" key="1">
    <citation type="submission" date="2019-09" db="EMBL/GenBank/DDBJ databases">
        <authorList>
            <person name="Mazhar S."/>
            <person name="Altermann E."/>
            <person name="Hill C."/>
            <person name="Mcauliffe O."/>
        </authorList>
    </citation>
    <scope>NUCLEOTIDE SEQUENCE [LARGE SCALE GENOMIC DNA]</scope>
    <source>
        <strain evidence="13 14">ATCC 51831</strain>
    </source>
</reference>
<dbReference type="PANTHER" id="PTHR46173">
    <property type="entry name" value="CCA TRNA NUCLEOTIDYLTRANSFERASE 1, MITOCHONDRIAL"/>
    <property type="match status" value="1"/>
</dbReference>
<comment type="caution">
    <text evidence="13">The sequence shown here is derived from an EMBL/GenBank/DDBJ whole genome shotgun (WGS) entry which is preliminary data.</text>
</comment>
<name>A0ABQ6RA38_9STAP</name>
<dbReference type="SUPFAM" id="SSF81301">
    <property type="entry name" value="Nucleotidyltransferase"/>
    <property type="match status" value="1"/>
</dbReference>
<dbReference type="Pfam" id="PF12627">
    <property type="entry name" value="PolyA_pol_RNAbd"/>
    <property type="match status" value="1"/>
</dbReference>
<dbReference type="InterPro" id="IPR050264">
    <property type="entry name" value="Bact_CCA-adding_enz_type3_sf"/>
</dbReference>
<evidence type="ECO:0000256" key="6">
    <source>
        <dbReference type="ARBA" id="ARBA00022741"/>
    </source>
</evidence>
<dbReference type="EC" id="2.7.7.72" evidence="13"/>
<organism evidence="13 14">
    <name type="scientific">Macrococcus equipercicus</name>
    <dbReference type="NCBI Taxonomy" id="69967"/>
    <lineage>
        <taxon>Bacteria</taxon>
        <taxon>Bacillati</taxon>
        <taxon>Bacillota</taxon>
        <taxon>Bacilli</taxon>
        <taxon>Bacillales</taxon>
        <taxon>Staphylococcaceae</taxon>
        <taxon>Macrococcus</taxon>
    </lineage>
</organism>
<dbReference type="Gene3D" id="1.10.3090.10">
    <property type="entry name" value="cca-adding enzyme, domain 2"/>
    <property type="match status" value="1"/>
</dbReference>
<dbReference type="NCBIfam" id="NF009814">
    <property type="entry name" value="PRK13299.1"/>
    <property type="match status" value="1"/>
</dbReference>
<dbReference type="EMBL" id="SCWC02000002">
    <property type="protein sequence ID" value="KAA1040201.1"/>
    <property type="molecule type" value="Genomic_DNA"/>
</dbReference>
<evidence type="ECO:0000256" key="2">
    <source>
        <dbReference type="ARBA" id="ARBA00022679"/>
    </source>
</evidence>
<evidence type="ECO:0000313" key="13">
    <source>
        <dbReference type="EMBL" id="KAA1040201.1"/>
    </source>
</evidence>
<comment type="cofactor">
    <cofactor evidence="1">
        <name>Mg(2+)</name>
        <dbReference type="ChEBI" id="CHEBI:18420"/>
    </cofactor>
</comment>
<feature type="domain" description="tRNA nucleotidyltransferase/poly(A) polymerase RNA and SrmB- binding" evidence="11">
    <location>
        <begin position="207"/>
        <end position="265"/>
    </location>
</feature>
<keyword evidence="5" id="KW-0479">Metal-binding</keyword>
<sequence length="424" mass="47404">MCIIKHSSRTCLRILRDGLRPIILQTSTNNCIRSSSMDNIAKLETAVPIIEQLNAHGHSAYIVGGAVRNYLLDIPINDVDITTSATPDEIEAVFERTVPVGKEHGTIMVLDTGEPFEVTTYRIDGTYEDFRRPDEVIFVTELKDDLLRRDFTINAMALDSALHVVDYADGQHDLNHRLIRAVGNPYDRFHEDALRMIRACRFQSTLDFRLEDETARAMKTHAQLISHVAIERIIVEFRKLLQGLNPEAALMTVEAAGIHAAIPVLQQLEPLMKPRHAVTLEAYFGYCLYKGQFVERGLAQLKLSNQEKKAIKASCEIYRELDAGAAMLLVYKYGAALVINCLDMRAALGIPAVLTAAAVRQLHSALPIEDRSEMAVDGHLLMTHLGRKGGSWLKGLLGRVEEHIVLGRLPNNKEAILKWVDDNV</sequence>
<feature type="domain" description="CCA-adding enzyme C-terminal" evidence="12">
    <location>
        <begin position="291"/>
        <end position="420"/>
    </location>
</feature>
<evidence type="ECO:0000256" key="3">
    <source>
        <dbReference type="ARBA" id="ARBA00022694"/>
    </source>
</evidence>
<dbReference type="PANTHER" id="PTHR46173:SF1">
    <property type="entry name" value="CCA TRNA NUCLEOTIDYLTRANSFERASE 1, MITOCHONDRIAL"/>
    <property type="match status" value="1"/>
</dbReference>
<evidence type="ECO:0000256" key="1">
    <source>
        <dbReference type="ARBA" id="ARBA00001946"/>
    </source>
</evidence>
<keyword evidence="4 13" id="KW-0548">Nucleotidyltransferase</keyword>
<evidence type="ECO:0000256" key="5">
    <source>
        <dbReference type="ARBA" id="ARBA00022723"/>
    </source>
</evidence>